<evidence type="ECO:0000313" key="9">
    <source>
        <dbReference type="EMBL" id="GAA5191131.1"/>
    </source>
</evidence>
<comment type="function">
    <text evidence="5">Bidirectionally degrades single-stranded DNA into large acid-insoluble oligonucleotides, which are then degraded further into small acid-soluble oligonucleotides.</text>
</comment>
<dbReference type="NCBIfam" id="TIGR00237">
    <property type="entry name" value="xseA"/>
    <property type="match status" value="1"/>
</dbReference>
<dbReference type="InterPro" id="IPR020579">
    <property type="entry name" value="Exonuc_VII_lsu_C"/>
</dbReference>
<comment type="caution">
    <text evidence="9">The sequence shown here is derived from an EMBL/GenBank/DDBJ whole genome shotgun (WGS) entry which is preliminary data.</text>
</comment>
<evidence type="ECO:0000256" key="2">
    <source>
        <dbReference type="ARBA" id="ARBA00022722"/>
    </source>
</evidence>
<comment type="similarity">
    <text evidence="5 6">Belongs to the XseA family.</text>
</comment>
<evidence type="ECO:0000259" key="8">
    <source>
        <dbReference type="Pfam" id="PF13742"/>
    </source>
</evidence>
<dbReference type="Pfam" id="PF13742">
    <property type="entry name" value="tRNA_anti_2"/>
    <property type="match status" value="1"/>
</dbReference>
<dbReference type="InterPro" id="IPR025824">
    <property type="entry name" value="OB-fold_nuc-bd_dom"/>
</dbReference>
<keyword evidence="3 5" id="KW-0378">Hydrolase</keyword>
<comment type="subunit">
    <text evidence="5">Heterooligomer composed of large and small subunits.</text>
</comment>
<feature type="domain" description="OB-fold nucleic acid binding" evidence="8">
    <location>
        <begin position="41"/>
        <end position="134"/>
    </location>
</feature>
<evidence type="ECO:0000256" key="4">
    <source>
        <dbReference type="ARBA" id="ARBA00022839"/>
    </source>
</evidence>
<keyword evidence="2 5" id="KW-0540">Nuclease</keyword>
<dbReference type="PANTHER" id="PTHR30008">
    <property type="entry name" value="EXODEOXYRIBONUCLEASE 7 LARGE SUBUNIT"/>
    <property type="match status" value="1"/>
</dbReference>
<reference evidence="10" key="1">
    <citation type="journal article" date="2019" name="Int. J. Syst. Evol. Microbiol.">
        <title>The Global Catalogue of Microorganisms (GCM) 10K type strain sequencing project: providing services to taxonomists for standard genome sequencing and annotation.</title>
        <authorList>
            <consortium name="The Broad Institute Genomics Platform"/>
            <consortium name="The Broad Institute Genome Sequencing Center for Infectious Disease"/>
            <person name="Wu L."/>
            <person name="Ma J."/>
        </authorList>
    </citation>
    <scope>NUCLEOTIDE SEQUENCE [LARGE SCALE GENOMIC DNA]</scope>
    <source>
        <strain evidence="10">JCM 18720</strain>
    </source>
</reference>
<evidence type="ECO:0000259" key="7">
    <source>
        <dbReference type="Pfam" id="PF02601"/>
    </source>
</evidence>
<dbReference type="InterPro" id="IPR003753">
    <property type="entry name" value="Exonuc_VII_L"/>
</dbReference>
<comment type="subcellular location">
    <subcellularLocation>
        <location evidence="5 6">Cytoplasm</location>
    </subcellularLocation>
</comment>
<feature type="domain" description="Exonuclease VII large subunit C-terminal" evidence="7">
    <location>
        <begin position="157"/>
        <end position="470"/>
    </location>
</feature>
<name>A0ABP9S403_9GAMM</name>
<keyword evidence="10" id="KW-1185">Reference proteome</keyword>
<organism evidence="9 10">
    <name type="scientific">Ferrimonas gelatinilytica</name>
    <dbReference type="NCBI Taxonomy" id="1255257"/>
    <lineage>
        <taxon>Bacteria</taxon>
        <taxon>Pseudomonadati</taxon>
        <taxon>Pseudomonadota</taxon>
        <taxon>Gammaproteobacteria</taxon>
        <taxon>Alteromonadales</taxon>
        <taxon>Ferrimonadaceae</taxon>
        <taxon>Ferrimonas</taxon>
    </lineage>
</organism>
<accession>A0ABP9S403</accession>
<gene>
    <name evidence="5 9" type="primary">xseA</name>
    <name evidence="9" type="ORF">GCM10025772_17350</name>
</gene>
<evidence type="ECO:0000256" key="5">
    <source>
        <dbReference type="HAMAP-Rule" id="MF_00378"/>
    </source>
</evidence>
<dbReference type="Pfam" id="PF02601">
    <property type="entry name" value="Exonuc_VII_L"/>
    <property type="match status" value="1"/>
</dbReference>
<keyword evidence="4 5" id="KW-0269">Exonuclease</keyword>
<dbReference type="EC" id="3.1.11.6" evidence="5"/>
<dbReference type="EMBL" id="BAABLF010000009">
    <property type="protein sequence ID" value="GAA5191131.1"/>
    <property type="molecule type" value="Genomic_DNA"/>
</dbReference>
<keyword evidence="1 5" id="KW-0963">Cytoplasm</keyword>
<dbReference type="Proteomes" id="UP001501600">
    <property type="component" value="Unassembled WGS sequence"/>
</dbReference>
<evidence type="ECO:0000256" key="1">
    <source>
        <dbReference type="ARBA" id="ARBA00022490"/>
    </source>
</evidence>
<evidence type="ECO:0000256" key="3">
    <source>
        <dbReference type="ARBA" id="ARBA00022801"/>
    </source>
</evidence>
<protein>
    <recommendedName>
        <fullName evidence="5">Exodeoxyribonuclease 7 large subunit</fullName>
        <ecNumber evidence="5">3.1.11.6</ecNumber>
    </recommendedName>
    <alternativeName>
        <fullName evidence="5">Exodeoxyribonuclease VII large subunit</fullName>
        <shortName evidence="5">Exonuclease VII large subunit</shortName>
    </alternativeName>
</protein>
<dbReference type="PANTHER" id="PTHR30008:SF0">
    <property type="entry name" value="EXODEOXYRIBONUCLEASE 7 LARGE SUBUNIT"/>
    <property type="match status" value="1"/>
</dbReference>
<dbReference type="CDD" id="cd04489">
    <property type="entry name" value="ExoVII_LU_OBF"/>
    <property type="match status" value="1"/>
</dbReference>
<proteinExistence type="inferred from homology"/>
<sequence>MRIEILRSDYNDVALLPQLEIDTNTPLFLAASGIPVNPPVFTVSTLNRQVKALLEQNWSQIWLSGEISNLATPASGHLYFTLKDDRSQIRCAMFRSRATRVTFRPEHGMQVLVRANLTLYEPRGDIQMVVESMQLAGDGLLQQRFEALKMQLAAEGLFATEAKQPLPDTIRRLGVITSPSGAAIRDVLSVLKRRDPTLEVVIYPSPVQGSEAVPQLIRMIRTADERDEVDCLLLTRGGGSLEDLWCFNDERLARAVYAARLPIVSAVGHEVDTTISDYVADLRAPTPSAAAELLSTDSSHHRRQLAQQKQRLQQAWQQHRRHQSSAIALLAARLRACDPKAQLATHSQRLDELALRLTRAADGQQRSKLHALAQLQQRLASQHPDRQLAILRQRVADLQHRLTRASRAGIDNARLRQRAQTQALDAVSPLAVLSRGYSILQDPQGHTIKDSDQVEIGERLEARLHRGTLALAVTAIDPTKESLE</sequence>
<evidence type="ECO:0000256" key="6">
    <source>
        <dbReference type="RuleBase" id="RU004355"/>
    </source>
</evidence>
<evidence type="ECO:0000313" key="10">
    <source>
        <dbReference type="Proteomes" id="UP001501600"/>
    </source>
</evidence>
<dbReference type="HAMAP" id="MF_00378">
    <property type="entry name" value="Exonuc_7_L"/>
    <property type="match status" value="1"/>
</dbReference>
<comment type="catalytic activity">
    <reaction evidence="5 6">
        <text>Exonucleolytic cleavage in either 5'- to 3'- or 3'- to 5'-direction to yield nucleoside 5'-phosphates.</text>
        <dbReference type="EC" id="3.1.11.6"/>
    </reaction>
</comment>